<gene>
    <name evidence="1" type="ORF">Vau01_095880</name>
</gene>
<comment type="caution">
    <text evidence="1">The sequence shown here is derived from an EMBL/GenBank/DDBJ whole genome shotgun (WGS) entry which is preliminary data.</text>
</comment>
<evidence type="ECO:0000313" key="2">
    <source>
        <dbReference type="Proteomes" id="UP000612585"/>
    </source>
</evidence>
<name>A0A8J3ZDP1_9ACTN</name>
<proteinExistence type="predicted"/>
<accession>A0A8J3ZDP1</accession>
<sequence length="135" mass="15591">MPLKFTLRRNQRQMTTIMAKHHLGGYEMLRLLARFQTSGLTDVDGPDWDTDRPGDDLSKHAVEHIIRTAIDAYGGDAYLSEDDPLRDYTAPEAWHILTWAAGQIRRHFPDTIDNDFMDYERELHDAYLSSRGEQG</sequence>
<dbReference type="AlphaFoldDB" id="A0A8J3ZDP1"/>
<protein>
    <submittedName>
        <fullName evidence="1">Uncharacterized protein</fullName>
    </submittedName>
</protein>
<organism evidence="1 2">
    <name type="scientific">Virgisporangium aurantiacum</name>
    <dbReference type="NCBI Taxonomy" id="175570"/>
    <lineage>
        <taxon>Bacteria</taxon>
        <taxon>Bacillati</taxon>
        <taxon>Actinomycetota</taxon>
        <taxon>Actinomycetes</taxon>
        <taxon>Micromonosporales</taxon>
        <taxon>Micromonosporaceae</taxon>
        <taxon>Virgisporangium</taxon>
    </lineage>
</organism>
<dbReference type="EMBL" id="BOPG01000075">
    <property type="protein sequence ID" value="GIJ62072.1"/>
    <property type="molecule type" value="Genomic_DNA"/>
</dbReference>
<reference evidence="1" key="1">
    <citation type="submission" date="2021-01" db="EMBL/GenBank/DDBJ databases">
        <title>Whole genome shotgun sequence of Virgisporangium aurantiacum NBRC 16421.</title>
        <authorList>
            <person name="Komaki H."/>
            <person name="Tamura T."/>
        </authorList>
    </citation>
    <scope>NUCLEOTIDE SEQUENCE</scope>
    <source>
        <strain evidence="1">NBRC 16421</strain>
    </source>
</reference>
<keyword evidence="2" id="KW-1185">Reference proteome</keyword>
<dbReference type="RefSeq" id="WP_204007476.1">
    <property type="nucleotide sequence ID" value="NZ_BOPG01000075.1"/>
</dbReference>
<dbReference type="Proteomes" id="UP000612585">
    <property type="component" value="Unassembled WGS sequence"/>
</dbReference>
<evidence type="ECO:0000313" key="1">
    <source>
        <dbReference type="EMBL" id="GIJ62072.1"/>
    </source>
</evidence>